<protein>
    <submittedName>
        <fullName evidence="1">Uncharacterized protein</fullName>
    </submittedName>
</protein>
<organism evidence="1">
    <name type="scientific">Arundo donax</name>
    <name type="common">Giant reed</name>
    <name type="synonym">Donax arundinaceus</name>
    <dbReference type="NCBI Taxonomy" id="35708"/>
    <lineage>
        <taxon>Eukaryota</taxon>
        <taxon>Viridiplantae</taxon>
        <taxon>Streptophyta</taxon>
        <taxon>Embryophyta</taxon>
        <taxon>Tracheophyta</taxon>
        <taxon>Spermatophyta</taxon>
        <taxon>Magnoliopsida</taxon>
        <taxon>Liliopsida</taxon>
        <taxon>Poales</taxon>
        <taxon>Poaceae</taxon>
        <taxon>PACMAD clade</taxon>
        <taxon>Arundinoideae</taxon>
        <taxon>Arundineae</taxon>
        <taxon>Arundo</taxon>
    </lineage>
</organism>
<reference evidence="1" key="1">
    <citation type="submission" date="2014-09" db="EMBL/GenBank/DDBJ databases">
        <authorList>
            <person name="Magalhaes I.L.F."/>
            <person name="Oliveira U."/>
            <person name="Santos F.R."/>
            <person name="Vidigal T.H.D.A."/>
            <person name="Brescovit A.D."/>
            <person name="Santos A.J."/>
        </authorList>
    </citation>
    <scope>NUCLEOTIDE SEQUENCE</scope>
    <source>
        <tissue evidence="1">Shoot tissue taken approximately 20 cm above the soil surface</tissue>
    </source>
</reference>
<name>A0A0A9AD81_ARUDO</name>
<dbReference type="EMBL" id="GBRH01250965">
    <property type="protein sequence ID" value="JAD46930.1"/>
    <property type="molecule type" value="Transcribed_RNA"/>
</dbReference>
<dbReference type="AlphaFoldDB" id="A0A0A9AD81"/>
<evidence type="ECO:0000313" key="1">
    <source>
        <dbReference type="EMBL" id="JAD46930.1"/>
    </source>
</evidence>
<accession>A0A0A9AD81</accession>
<proteinExistence type="predicted"/>
<reference evidence="1" key="2">
    <citation type="journal article" date="2015" name="Data Brief">
        <title>Shoot transcriptome of the giant reed, Arundo donax.</title>
        <authorList>
            <person name="Barrero R.A."/>
            <person name="Guerrero F.D."/>
            <person name="Moolhuijzen P."/>
            <person name="Goolsby J.A."/>
            <person name="Tidwell J."/>
            <person name="Bellgard S.E."/>
            <person name="Bellgard M.I."/>
        </authorList>
    </citation>
    <scope>NUCLEOTIDE SEQUENCE</scope>
    <source>
        <tissue evidence="1">Shoot tissue taken approximately 20 cm above the soil surface</tissue>
    </source>
</reference>
<sequence length="18" mass="1958">MTSHLRSSAMALKCFSTS</sequence>